<dbReference type="KEGG" id="blac:94353035"/>
<dbReference type="AlphaFoldDB" id="A0A976NZR4"/>
<organism evidence="1 3">
    <name type="scientific">Bremia lactucae</name>
    <name type="common">Lettuce downy mildew</name>
    <dbReference type="NCBI Taxonomy" id="4779"/>
    <lineage>
        <taxon>Eukaryota</taxon>
        <taxon>Sar</taxon>
        <taxon>Stramenopiles</taxon>
        <taxon>Oomycota</taxon>
        <taxon>Peronosporomycetes</taxon>
        <taxon>Peronosporales</taxon>
        <taxon>Peronosporaceae</taxon>
        <taxon>Bremia</taxon>
    </lineage>
</organism>
<keyword evidence="3" id="KW-1185">Reference proteome</keyword>
<reference evidence="1 3" key="1">
    <citation type="journal article" date="2021" name="Genome Biol.">
        <title>AFLAP: assembly-free linkage analysis pipeline using k-mers from genome sequencing data.</title>
        <authorList>
            <person name="Fletcher K."/>
            <person name="Zhang L."/>
            <person name="Gil J."/>
            <person name="Han R."/>
            <person name="Cavanaugh K."/>
            <person name="Michelmore R."/>
        </authorList>
    </citation>
    <scope>NUCLEOTIDE SEQUENCE [LARGE SCALE GENOMIC DNA]</scope>
    <source>
        <strain evidence="1 3">SF5</strain>
    </source>
</reference>
<dbReference type="Proteomes" id="UP000294530">
    <property type="component" value="Unassembled WGS sequence"/>
</dbReference>
<dbReference type="EMBL" id="SHOA02000018">
    <property type="protein sequence ID" value="TDH73931.1"/>
    <property type="molecule type" value="Genomic_DNA"/>
</dbReference>
<name>A0A976NZR4_BRELC</name>
<evidence type="ECO:0000313" key="2">
    <source>
        <dbReference type="EMBL" id="TDH73932.1"/>
    </source>
</evidence>
<comment type="caution">
    <text evidence="1">The sequence shown here is derived from an EMBL/GenBank/DDBJ whole genome shotgun (WGS) entry which is preliminary data.</text>
</comment>
<dbReference type="EMBL" id="SHOA02000018">
    <property type="protein sequence ID" value="TDH73932.1"/>
    <property type="molecule type" value="Genomic_DNA"/>
</dbReference>
<reference evidence="1" key="2">
    <citation type="submission" date="2021-07" db="EMBL/GenBank/DDBJ databases">
        <authorList>
            <person name="Fletcher K."/>
        </authorList>
    </citation>
    <scope>NUCLEOTIDE SEQUENCE</scope>
    <source>
        <strain evidence="1">SF5</strain>
    </source>
</reference>
<dbReference type="GeneID" id="94353035"/>
<protein>
    <submittedName>
        <fullName evidence="1">Uncharacterized protein</fullName>
    </submittedName>
</protein>
<dbReference type="RefSeq" id="XP_067823430.1">
    <property type="nucleotide sequence ID" value="XM_067967364.1"/>
</dbReference>
<proteinExistence type="predicted"/>
<sequence>MRFSVSALQRITVTMDTTRGEELPDSFNEAKFQGFMHAVSDKSKNDSALTFGQIVTTGK</sequence>
<evidence type="ECO:0000313" key="3">
    <source>
        <dbReference type="Proteomes" id="UP000294530"/>
    </source>
</evidence>
<gene>
    <name evidence="2" type="ORF">CCR75_009323</name>
    <name evidence="1" type="ORF">CCR75_009326</name>
</gene>
<evidence type="ECO:0000313" key="1">
    <source>
        <dbReference type="EMBL" id="TDH73931.1"/>
    </source>
</evidence>
<accession>A0A976NZR4</accession>